<dbReference type="SUPFAM" id="SSF103025">
    <property type="entry name" value="Folate-binding domain"/>
    <property type="match status" value="1"/>
</dbReference>
<organism evidence="6 7">
    <name type="scientific">Brevibacterium metallidurans</name>
    <dbReference type="NCBI Taxonomy" id="1482676"/>
    <lineage>
        <taxon>Bacteria</taxon>
        <taxon>Bacillati</taxon>
        <taxon>Actinomycetota</taxon>
        <taxon>Actinomycetes</taxon>
        <taxon>Micrococcales</taxon>
        <taxon>Brevibacteriaceae</taxon>
        <taxon>Brevibacterium</taxon>
    </lineage>
</organism>
<evidence type="ECO:0000313" key="6">
    <source>
        <dbReference type="EMBL" id="GAA0036784.1"/>
    </source>
</evidence>
<dbReference type="InterPro" id="IPR036188">
    <property type="entry name" value="FAD/NAD-bd_sf"/>
</dbReference>
<feature type="domain" description="FAD dependent oxidoreductase" evidence="2">
    <location>
        <begin position="7"/>
        <end position="377"/>
    </location>
</feature>
<feature type="domain" description="GCVT N-terminal" evidence="3">
    <location>
        <begin position="439"/>
        <end position="726"/>
    </location>
</feature>
<evidence type="ECO:0000259" key="4">
    <source>
        <dbReference type="Pfam" id="PF08669"/>
    </source>
</evidence>
<dbReference type="InterPro" id="IPR013977">
    <property type="entry name" value="GcvT_C"/>
</dbReference>
<dbReference type="PANTHER" id="PTHR43757">
    <property type="entry name" value="AMINOMETHYLTRANSFERASE"/>
    <property type="match status" value="1"/>
</dbReference>
<dbReference type="InterPro" id="IPR029043">
    <property type="entry name" value="GcvT/YgfZ_C"/>
</dbReference>
<feature type="domain" description="FAD dependent oxidoreductase central" evidence="5">
    <location>
        <begin position="380"/>
        <end position="435"/>
    </location>
</feature>
<dbReference type="Gene3D" id="3.50.50.60">
    <property type="entry name" value="FAD/NAD(P)-binding domain"/>
    <property type="match status" value="1"/>
</dbReference>
<proteinExistence type="inferred from homology"/>
<dbReference type="Pfam" id="PF08669">
    <property type="entry name" value="GCV_T_C"/>
    <property type="match status" value="1"/>
</dbReference>
<evidence type="ECO:0000259" key="2">
    <source>
        <dbReference type="Pfam" id="PF01266"/>
    </source>
</evidence>
<dbReference type="SUPFAM" id="SSF51905">
    <property type="entry name" value="FAD/NAD(P)-binding domain"/>
    <property type="match status" value="1"/>
</dbReference>
<dbReference type="PANTHER" id="PTHR43757:SF2">
    <property type="entry name" value="AMINOMETHYLTRANSFERASE, MITOCHONDRIAL"/>
    <property type="match status" value="1"/>
</dbReference>
<sequence>MSNPSPRVVIIGAGIVGANLADELARLGWTNTLVIEQGPLTIPGGSTSHAPGLVFSSNPSKSMTEFAQYTIEKLTSLTGPDGRGSFLPVGGLEIATTPERLHDLERRAGWNRSWGVDAEVVDTEEALRLFPMLNPDKVLGGLFTPGDGLALAAQGTQLVIERARAAGVEFRDRTVVTGIDHTGGKVSAVYAGDERIPADIVVSCAGFWGPTIGAMADTPIPLLPLAHQFAWSTEVPSLAGKNELPKGASAPILRYQDEDLYYREWGERIGIGSYAHRPMPVDLDTLPRYSPDEITDERMPSSLTFTPEDFEREWSISQEILPELAQTQIQRGFNGIFSFTPDGGSLVGQSRNVDGFYVAEAVWVTHGAGVAKAVAELIAHGHSETDLSGLDLNRFEDIQTTPEYVSETSQQNFREIYDILHPLQPRISPRDVRLSPFNEQQRRLGAFFLEASGWERPHWYEANAALLGDLPEEWRAPERDDWANEFHSPIAAVEAWKTRTNVAMYDMTALKRFEVKGPGAGKLLHGLTTSSMLRKPGAVSYTLLLDEAGGITSDITVAILDEETYQVGANSNIDLAAITRAAREQTAADPSQWVSVRDMTPGTCCIGLWGPRARDVIAAVSDDDLSDEGLKYFRTKHITIAGVPVTAMRLSYVGELGWELYTSADLGHRLWDVLWEAGQEFGIIAAGREAFNSLRLEKGFRSFGTDMTSEHEPEQAGLGFAVKASKTDDFVGKTALADRASQATKKLTCLTLDVPTDIVLGKEPVYVVGGASAGVSGAGAGADGASGSAGAGRADGYVTSAAYGYTIGKAIAYAWLPDSLSVGDKVEIEYFGKRLPATVTAEPLYDPEMTRLRG</sequence>
<dbReference type="Gene3D" id="3.30.1360.120">
    <property type="entry name" value="Probable tRNA modification gtpase trme, domain 1"/>
    <property type="match status" value="1"/>
</dbReference>
<dbReference type="Pfam" id="PF01571">
    <property type="entry name" value="GCV_T"/>
    <property type="match status" value="1"/>
</dbReference>
<dbReference type="RefSeq" id="WP_339393497.1">
    <property type="nucleotide sequence ID" value="NZ_BAAAAF010000012.1"/>
</dbReference>
<evidence type="ECO:0000259" key="5">
    <source>
        <dbReference type="Pfam" id="PF16350"/>
    </source>
</evidence>
<dbReference type="Proteomes" id="UP001498238">
    <property type="component" value="Unassembled WGS sequence"/>
</dbReference>
<evidence type="ECO:0000256" key="1">
    <source>
        <dbReference type="ARBA" id="ARBA00008609"/>
    </source>
</evidence>
<gene>
    <name evidence="6" type="ORF">NCCP602_27450</name>
</gene>
<dbReference type="InterPro" id="IPR006222">
    <property type="entry name" value="GCVT_N"/>
</dbReference>
<dbReference type="SUPFAM" id="SSF54373">
    <property type="entry name" value="FAD-linked reductases, C-terminal domain"/>
    <property type="match status" value="1"/>
</dbReference>
<comment type="similarity">
    <text evidence="1">Belongs to the GcvT family.</text>
</comment>
<dbReference type="InterPro" id="IPR027266">
    <property type="entry name" value="TrmE/GcvT-like"/>
</dbReference>
<dbReference type="Pfam" id="PF01266">
    <property type="entry name" value="DAO"/>
    <property type="match status" value="1"/>
</dbReference>
<dbReference type="InterPro" id="IPR032503">
    <property type="entry name" value="FAO_M"/>
</dbReference>
<dbReference type="InterPro" id="IPR006076">
    <property type="entry name" value="FAD-dep_OxRdtase"/>
</dbReference>
<reference evidence="6 7" key="1">
    <citation type="submission" date="2024-01" db="EMBL/GenBank/DDBJ databases">
        <title>Characterization of antibiotic resistant novel bacterial strains and their environmental applications.</title>
        <authorList>
            <person name="Manzoor S."/>
            <person name="Abbas S."/>
            <person name="Arshad M."/>
            <person name="Ahmed I."/>
        </authorList>
    </citation>
    <scope>NUCLEOTIDE SEQUENCE [LARGE SCALE GENOMIC DNA]</scope>
    <source>
        <strain evidence="6 7">NCCP-602</strain>
    </source>
</reference>
<feature type="domain" description="Aminomethyltransferase C-terminal" evidence="4">
    <location>
        <begin position="745"/>
        <end position="846"/>
    </location>
</feature>
<dbReference type="EMBL" id="BAAAAF010000012">
    <property type="protein sequence ID" value="GAA0036784.1"/>
    <property type="molecule type" value="Genomic_DNA"/>
</dbReference>
<keyword evidence="7" id="KW-1185">Reference proteome</keyword>
<dbReference type="Gene3D" id="3.30.9.10">
    <property type="entry name" value="D-Amino Acid Oxidase, subunit A, domain 2"/>
    <property type="match status" value="1"/>
</dbReference>
<evidence type="ECO:0000259" key="3">
    <source>
        <dbReference type="Pfam" id="PF01571"/>
    </source>
</evidence>
<dbReference type="Gene3D" id="3.30.70.1400">
    <property type="entry name" value="Aminomethyltransferase beta-barrel domains"/>
    <property type="match status" value="1"/>
</dbReference>
<dbReference type="Gene3D" id="2.40.30.110">
    <property type="entry name" value="Aminomethyltransferase beta-barrel domains"/>
    <property type="match status" value="1"/>
</dbReference>
<dbReference type="SUPFAM" id="SSF101790">
    <property type="entry name" value="Aminomethyltransferase beta-barrel domain"/>
    <property type="match status" value="1"/>
</dbReference>
<protein>
    <submittedName>
        <fullName evidence="6">FAD-dependent oxidoreductase</fullName>
    </submittedName>
</protein>
<dbReference type="InterPro" id="IPR028896">
    <property type="entry name" value="GcvT/YgfZ/DmdA"/>
</dbReference>
<evidence type="ECO:0000313" key="7">
    <source>
        <dbReference type="Proteomes" id="UP001498238"/>
    </source>
</evidence>
<accession>A0ABN0SQV6</accession>
<name>A0ABN0SQV6_9MICO</name>
<dbReference type="Pfam" id="PF16350">
    <property type="entry name" value="FAO_M"/>
    <property type="match status" value="1"/>
</dbReference>
<comment type="caution">
    <text evidence="6">The sequence shown here is derived from an EMBL/GenBank/DDBJ whole genome shotgun (WGS) entry which is preliminary data.</text>
</comment>